<dbReference type="EMBL" id="CAKAEH010000777">
    <property type="protein sequence ID" value="CAG9531863.1"/>
    <property type="molecule type" value="Genomic_DNA"/>
</dbReference>
<name>A0A8J2LX68_9BILA</name>
<organism evidence="2 3">
    <name type="scientific">Cercopithifilaria johnstoni</name>
    <dbReference type="NCBI Taxonomy" id="2874296"/>
    <lineage>
        <taxon>Eukaryota</taxon>
        <taxon>Metazoa</taxon>
        <taxon>Ecdysozoa</taxon>
        <taxon>Nematoda</taxon>
        <taxon>Chromadorea</taxon>
        <taxon>Rhabditida</taxon>
        <taxon>Spirurina</taxon>
        <taxon>Spiruromorpha</taxon>
        <taxon>Filarioidea</taxon>
        <taxon>Onchocercidae</taxon>
        <taxon>Cercopithifilaria</taxon>
    </lineage>
</organism>
<accession>A0A8J2LX68</accession>
<dbReference type="Proteomes" id="UP000746747">
    <property type="component" value="Unassembled WGS sequence"/>
</dbReference>
<evidence type="ECO:0000256" key="1">
    <source>
        <dbReference type="SAM" id="MobiDB-lite"/>
    </source>
</evidence>
<dbReference type="AlphaFoldDB" id="A0A8J2LX68"/>
<proteinExistence type="predicted"/>
<comment type="caution">
    <text evidence="2">The sequence shown here is derived from an EMBL/GenBank/DDBJ whole genome shotgun (WGS) entry which is preliminary data.</text>
</comment>
<reference evidence="2" key="1">
    <citation type="submission" date="2021-09" db="EMBL/GenBank/DDBJ databases">
        <authorList>
            <consortium name="Pathogen Informatics"/>
        </authorList>
    </citation>
    <scope>NUCLEOTIDE SEQUENCE</scope>
</reference>
<sequence>MPKIPEQNRVVDQIKKTSGIDWNAIKDLIVEFNSEAKLDAGIIFMNDDDEDDESDDKCHDIEKNDMKIPLI</sequence>
<protein>
    <submittedName>
        <fullName evidence="2">Uncharacterized protein</fullName>
    </submittedName>
</protein>
<evidence type="ECO:0000313" key="3">
    <source>
        <dbReference type="Proteomes" id="UP000746747"/>
    </source>
</evidence>
<feature type="region of interest" description="Disordered" evidence="1">
    <location>
        <begin position="47"/>
        <end position="71"/>
    </location>
</feature>
<evidence type="ECO:0000313" key="2">
    <source>
        <dbReference type="EMBL" id="CAG9531863.1"/>
    </source>
</evidence>
<keyword evidence="3" id="KW-1185">Reference proteome</keyword>
<gene>
    <name evidence="2" type="ORF">CJOHNSTONI_LOCUS2231</name>
</gene>
<feature type="compositionally biased region" description="Basic and acidic residues" evidence="1">
    <location>
        <begin position="56"/>
        <end position="71"/>
    </location>
</feature>